<organism evidence="2">
    <name type="scientific">Cacopsylla melanoneura</name>
    <dbReference type="NCBI Taxonomy" id="428564"/>
    <lineage>
        <taxon>Eukaryota</taxon>
        <taxon>Metazoa</taxon>
        <taxon>Ecdysozoa</taxon>
        <taxon>Arthropoda</taxon>
        <taxon>Hexapoda</taxon>
        <taxon>Insecta</taxon>
        <taxon>Pterygota</taxon>
        <taxon>Neoptera</taxon>
        <taxon>Paraneoptera</taxon>
        <taxon>Hemiptera</taxon>
        <taxon>Sternorrhyncha</taxon>
        <taxon>Psylloidea</taxon>
        <taxon>Psyllidae</taxon>
        <taxon>Psyllinae</taxon>
        <taxon>Cacopsylla</taxon>
    </lineage>
</organism>
<proteinExistence type="predicted"/>
<sequence length="139" mass="16048">MRACITTKETLHHQYQNIKFNGAVITTILIPFTLLVNKLHMEIILGCLTTNTSTTISPQCTHRILIILKMCTTKYRLVIYQCLVLHLPMYIITLNILHHLHITSTTFNLMEISKDSAVLIEEEQIIILCLHLDLLIRKL</sequence>
<feature type="transmembrane region" description="Helical" evidence="1">
    <location>
        <begin position="18"/>
        <end position="36"/>
    </location>
</feature>
<evidence type="ECO:0000313" key="2">
    <source>
        <dbReference type="EMBL" id="CAG6676007.1"/>
    </source>
</evidence>
<reference evidence="2" key="1">
    <citation type="submission" date="2021-05" db="EMBL/GenBank/DDBJ databases">
        <authorList>
            <person name="Alioto T."/>
            <person name="Alioto T."/>
            <person name="Gomez Garrido J."/>
        </authorList>
    </citation>
    <scope>NUCLEOTIDE SEQUENCE</scope>
</reference>
<feature type="transmembrane region" description="Helical" evidence="1">
    <location>
        <begin position="77"/>
        <end position="97"/>
    </location>
</feature>
<dbReference type="EMBL" id="HBUF01238440">
    <property type="protein sequence ID" value="CAG6676009.1"/>
    <property type="molecule type" value="Transcribed_RNA"/>
</dbReference>
<keyword evidence="1" id="KW-0472">Membrane</keyword>
<dbReference type="AlphaFoldDB" id="A0A8D8WXC6"/>
<protein>
    <submittedName>
        <fullName evidence="2">Uncharacterized protein</fullName>
    </submittedName>
</protein>
<dbReference type="EMBL" id="HBUF01238439">
    <property type="protein sequence ID" value="CAG6676007.1"/>
    <property type="molecule type" value="Transcribed_RNA"/>
</dbReference>
<accession>A0A8D8WXC6</accession>
<keyword evidence="1" id="KW-0812">Transmembrane</keyword>
<keyword evidence="1" id="KW-1133">Transmembrane helix</keyword>
<name>A0A8D8WXC6_9HEMI</name>
<evidence type="ECO:0000256" key="1">
    <source>
        <dbReference type="SAM" id="Phobius"/>
    </source>
</evidence>